<dbReference type="InterPro" id="IPR029033">
    <property type="entry name" value="His_PPase_superfam"/>
</dbReference>
<dbReference type="Proteomes" id="UP000243719">
    <property type="component" value="Unassembled WGS sequence"/>
</dbReference>
<name>A0A1H2PRZ6_9BURK</name>
<evidence type="ECO:0000313" key="1">
    <source>
        <dbReference type="EMBL" id="SDV49713.1"/>
    </source>
</evidence>
<dbReference type="RefSeq" id="WP_091910540.1">
    <property type="nucleotide sequence ID" value="NZ_FNLO01000009.1"/>
</dbReference>
<organism evidence="1 2">
    <name type="scientific">Chitinasiproducens palmae</name>
    <dbReference type="NCBI Taxonomy" id="1770053"/>
    <lineage>
        <taxon>Bacteria</taxon>
        <taxon>Pseudomonadati</taxon>
        <taxon>Pseudomonadota</taxon>
        <taxon>Betaproteobacteria</taxon>
        <taxon>Burkholderiales</taxon>
        <taxon>Burkholderiaceae</taxon>
        <taxon>Chitinasiproducens</taxon>
    </lineage>
</organism>
<dbReference type="AlphaFoldDB" id="A0A1H2PRZ6"/>
<keyword evidence="2" id="KW-1185">Reference proteome</keyword>
<dbReference type="Gene3D" id="3.40.50.1240">
    <property type="entry name" value="Phosphoglycerate mutase-like"/>
    <property type="match status" value="1"/>
</dbReference>
<reference evidence="2" key="1">
    <citation type="submission" date="2016-09" db="EMBL/GenBank/DDBJ databases">
        <authorList>
            <person name="Varghese N."/>
            <person name="Submissions S."/>
        </authorList>
    </citation>
    <scope>NUCLEOTIDE SEQUENCE [LARGE SCALE GENOMIC DNA]</scope>
    <source>
        <strain evidence="2">JS23</strain>
    </source>
</reference>
<dbReference type="STRING" id="1770053.SAMN05216551_10974"/>
<protein>
    <submittedName>
        <fullName evidence="1">Broad specificity phosphatase PhoE</fullName>
    </submittedName>
</protein>
<dbReference type="Pfam" id="PF00300">
    <property type="entry name" value="His_Phos_1"/>
    <property type="match status" value="1"/>
</dbReference>
<dbReference type="EMBL" id="FNLO01000009">
    <property type="protein sequence ID" value="SDV49713.1"/>
    <property type="molecule type" value="Genomic_DNA"/>
</dbReference>
<sequence length="205" mass="21661">MVLRLTMLCQPATAATRRAAFADDEPPEADLDDALRDALRTRVGRRDAVQSSPAACALGCAIRLDGAHDGVAHGVEVVPALCDWDAGRWRGRSLADLQASEPDALAAWRTDPDAAPHGGESLRALLARVGDWLDAQAEAARAAPSAGPQRSRRVVAVTHAAIIRAALVVALEAPPQAFWRIDVAPLSLAELHTAPLGWRVSRIGA</sequence>
<proteinExistence type="predicted"/>
<dbReference type="SUPFAM" id="SSF53254">
    <property type="entry name" value="Phosphoglycerate mutase-like"/>
    <property type="match status" value="1"/>
</dbReference>
<evidence type="ECO:0000313" key="2">
    <source>
        <dbReference type="Proteomes" id="UP000243719"/>
    </source>
</evidence>
<dbReference type="InterPro" id="IPR013078">
    <property type="entry name" value="His_Pase_superF_clade-1"/>
</dbReference>
<gene>
    <name evidence="1" type="ORF">SAMN05216551_10974</name>
</gene>
<accession>A0A1H2PRZ6</accession>
<dbReference type="OrthoDB" id="7502553at2"/>